<dbReference type="Proteomes" id="UP000553981">
    <property type="component" value="Unassembled WGS sequence"/>
</dbReference>
<evidence type="ECO:0000313" key="17">
    <source>
        <dbReference type="Proteomes" id="UP000250245"/>
    </source>
</evidence>
<dbReference type="GO" id="GO:1902600">
    <property type="term" value="P:proton transmembrane transport"/>
    <property type="evidence" value="ECO:0007669"/>
    <property type="project" value="UniProtKB-KW"/>
</dbReference>
<keyword evidence="5" id="KW-0145">Chemotaxis</keyword>
<evidence type="ECO:0000256" key="3">
    <source>
        <dbReference type="ARBA" id="ARBA00022448"/>
    </source>
</evidence>
<evidence type="ECO:0000256" key="11">
    <source>
        <dbReference type="ARBA" id="ARBA00023136"/>
    </source>
</evidence>
<dbReference type="GO" id="GO:0006935">
    <property type="term" value="P:chemotaxis"/>
    <property type="evidence" value="ECO:0007669"/>
    <property type="project" value="UniProtKB-KW"/>
</dbReference>
<dbReference type="RefSeq" id="WP_004007567.1">
    <property type="nucleotide sequence ID" value="NZ_CP068112.1"/>
</dbReference>
<dbReference type="GO" id="GO:0071978">
    <property type="term" value="P:bacterial-type flagellum-dependent swarming motility"/>
    <property type="evidence" value="ECO:0007669"/>
    <property type="project" value="InterPro"/>
</dbReference>
<keyword evidence="3" id="KW-0813">Transport</keyword>
<comment type="subcellular location">
    <subcellularLocation>
        <location evidence="1">Cell membrane</location>
        <topology evidence="1">Multi-pass membrane protein</topology>
    </subcellularLocation>
</comment>
<reference evidence="16 17" key="1">
    <citation type="submission" date="2018-06" db="EMBL/GenBank/DDBJ databases">
        <authorList>
            <consortium name="Pathogen Informatics"/>
            <person name="Doyle S."/>
        </authorList>
    </citation>
    <scope>NUCLEOTIDE SEQUENCE [LARGE SCALE GENOMIC DNA]</scope>
    <source>
        <strain evidence="16 17">NCTC11820</strain>
    </source>
</reference>
<feature type="transmembrane region" description="Helical" evidence="12">
    <location>
        <begin position="34"/>
        <end position="53"/>
    </location>
</feature>
<keyword evidence="10" id="KW-0406">Ion transport</keyword>
<name>A0A2X2YPN1_9ACTO</name>
<evidence type="ECO:0000259" key="14">
    <source>
        <dbReference type="Pfam" id="PF20560"/>
    </source>
</evidence>
<keyword evidence="7" id="KW-0283">Flagellar rotation</keyword>
<dbReference type="Proteomes" id="UP000250245">
    <property type="component" value="Unassembled WGS sequence"/>
</dbReference>
<evidence type="ECO:0000256" key="2">
    <source>
        <dbReference type="ARBA" id="ARBA00008038"/>
    </source>
</evidence>
<evidence type="ECO:0000313" key="16">
    <source>
        <dbReference type="EMBL" id="SQB65647.1"/>
    </source>
</evidence>
<protein>
    <submittedName>
        <fullName evidence="16">Chemotaxis protein MotA</fullName>
    </submittedName>
    <submittedName>
        <fullName evidence="15">Motility protein A</fullName>
    </submittedName>
</protein>
<dbReference type="GO" id="GO:0005886">
    <property type="term" value="C:plasma membrane"/>
    <property type="evidence" value="ECO:0007669"/>
    <property type="project" value="UniProtKB-SubCell"/>
</dbReference>
<dbReference type="OMA" id="KYTKARY"/>
<dbReference type="EMBL" id="JABCUI010000002">
    <property type="protein sequence ID" value="NMW87261.1"/>
    <property type="molecule type" value="Genomic_DNA"/>
</dbReference>
<evidence type="ECO:0000259" key="13">
    <source>
        <dbReference type="Pfam" id="PF01618"/>
    </source>
</evidence>
<feature type="transmembrane region" description="Helical" evidence="12">
    <location>
        <begin position="5"/>
        <end position="22"/>
    </location>
</feature>
<feature type="domain" description="MotA/TolQ/ExbB proton channel" evidence="13">
    <location>
        <begin position="100"/>
        <end position="219"/>
    </location>
</feature>
<keyword evidence="8" id="KW-0375">Hydrogen ion transport</keyword>
<dbReference type="EMBL" id="UASJ01000001">
    <property type="protein sequence ID" value="SQB65647.1"/>
    <property type="molecule type" value="Genomic_DNA"/>
</dbReference>
<evidence type="ECO:0000313" key="15">
    <source>
        <dbReference type="EMBL" id="NMW87261.1"/>
    </source>
</evidence>
<dbReference type="PANTHER" id="PTHR30433">
    <property type="entry name" value="CHEMOTAXIS PROTEIN MOTA"/>
    <property type="match status" value="1"/>
</dbReference>
<organism evidence="16 17">
    <name type="scientific">Mobiluncus curtisii</name>
    <dbReference type="NCBI Taxonomy" id="2051"/>
    <lineage>
        <taxon>Bacteria</taxon>
        <taxon>Bacillati</taxon>
        <taxon>Actinomycetota</taxon>
        <taxon>Actinomycetes</taxon>
        <taxon>Actinomycetales</taxon>
        <taxon>Actinomycetaceae</taxon>
        <taxon>Mobiluncus</taxon>
    </lineage>
</organism>
<reference evidence="15 18" key="2">
    <citation type="submission" date="2020-04" db="EMBL/GenBank/DDBJ databases">
        <title>Antimicrobial susceptibility and clonality of vaginal-derived multi-drug resistant Mobiluncus isolates in China.</title>
        <authorList>
            <person name="Zhang X."/>
        </authorList>
    </citation>
    <scope>NUCLEOTIDE SEQUENCE [LARGE SCALE GENOMIC DNA]</scope>
    <source>
        <strain evidence="15 18">19</strain>
    </source>
</reference>
<evidence type="ECO:0000256" key="5">
    <source>
        <dbReference type="ARBA" id="ARBA00022500"/>
    </source>
</evidence>
<dbReference type="PROSITE" id="PS01307">
    <property type="entry name" value="MOTA"/>
    <property type="match status" value="1"/>
</dbReference>
<keyword evidence="11 12" id="KW-0472">Membrane</keyword>
<feature type="transmembrane region" description="Helical" evidence="12">
    <location>
        <begin position="149"/>
        <end position="169"/>
    </location>
</feature>
<dbReference type="Pfam" id="PF20560">
    <property type="entry name" value="MotA_N"/>
    <property type="match status" value="1"/>
</dbReference>
<keyword evidence="9 12" id="KW-1133">Transmembrane helix</keyword>
<evidence type="ECO:0000256" key="9">
    <source>
        <dbReference type="ARBA" id="ARBA00022989"/>
    </source>
</evidence>
<evidence type="ECO:0000256" key="4">
    <source>
        <dbReference type="ARBA" id="ARBA00022475"/>
    </source>
</evidence>
<comment type="similarity">
    <text evidence="2">Belongs to the MotA family.</text>
</comment>
<accession>A0A2X2YPN1</accession>
<evidence type="ECO:0000313" key="18">
    <source>
        <dbReference type="Proteomes" id="UP000553981"/>
    </source>
</evidence>
<keyword evidence="4" id="KW-1003">Cell membrane</keyword>
<keyword evidence="6 12" id="KW-0812">Transmembrane</keyword>
<feature type="domain" description="Motility protein A N-terminal" evidence="14">
    <location>
        <begin position="6"/>
        <end position="90"/>
    </location>
</feature>
<dbReference type="InterPro" id="IPR002898">
    <property type="entry name" value="MotA_ExbB_proton_chnl"/>
</dbReference>
<evidence type="ECO:0000256" key="6">
    <source>
        <dbReference type="ARBA" id="ARBA00022692"/>
    </source>
</evidence>
<evidence type="ECO:0000256" key="7">
    <source>
        <dbReference type="ARBA" id="ARBA00022779"/>
    </source>
</evidence>
<evidence type="ECO:0000256" key="1">
    <source>
        <dbReference type="ARBA" id="ARBA00004651"/>
    </source>
</evidence>
<dbReference type="AlphaFoldDB" id="A0A2X2YPN1"/>
<dbReference type="InterPro" id="IPR000540">
    <property type="entry name" value="Flag_MotA_CS"/>
</dbReference>
<sequence length="259" mass="27756">MDPAAIVGVVGALAAVVAMLYMEGAEISNILLPPPMILVFGGTVLATMASFTMRDFLYAFGRIPKAFTAKVPDATDAIDTIVSLSEKARREGLLALEDAAKGIEDQFMREGLMAAIDGMDPEDLRSMLSDKIEARKQSDKSAYGFFKQAGGYAPTIGIIGTVISLVHVLTQLSEPETLGPLIASAFVATLWGLMSANMIWLPLSSRMERISTLELARMEIVTEGLISLQSGANPRQVGERLRSLIPPNQLKGEKGEKAA</sequence>
<dbReference type="GeneID" id="55565013"/>
<proteinExistence type="inferred from homology"/>
<gene>
    <name evidence="16" type="primary">motA</name>
    <name evidence="15" type="ORF">HHJ67_05780</name>
    <name evidence="16" type="ORF">NCTC11820_01717</name>
</gene>
<evidence type="ECO:0000256" key="12">
    <source>
        <dbReference type="SAM" id="Phobius"/>
    </source>
</evidence>
<feature type="transmembrane region" description="Helical" evidence="12">
    <location>
        <begin position="181"/>
        <end position="203"/>
    </location>
</feature>
<dbReference type="InterPro" id="IPR047055">
    <property type="entry name" value="MotA-like"/>
</dbReference>
<dbReference type="Pfam" id="PF01618">
    <property type="entry name" value="MotA_ExbB"/>
    <property type="match status" value="1"/>
</dbReference>
<evidence type="ECO:0000256" key="8">
    <source>
        <dbReference type="ARBA" id="ARBA00022781"/>
    </source>
</evidence>
<evidence type="ECO:0000256" key="10">
    <source>
        <dbReference type="ARBA" id="ARBA00023065"/>
    </source>
</evidence>
<dbReference type="InterPro" id="IPR046786">
    <property type="entry name" value="MotA_N"/>
</dbReference>